<dbReference type="RefSeq" id="WP_045358170.1">
    <property type="nucleotide sequence ID" value="NZ_BBPA01000020.1"/>
</dbReference>
<comment type="caution">
    <text evidence="2">The sequence shown here is derived from an EMBL/GenBank/DDBJ whole genome shotgun (WGS) entry which is preliminary data.</text>
</comment>
<feature type="transmembrane region" description="Helical" evidence="1">
    <location>
        <begin position="88"/>
        <end position="105"/>
    </location>
</feature>
<evidence type="ECO:0000256" key="1">
    <source>
        <dbReference type="SAM" id="Phobius"/>
    </source>
</evidence>
<gene>
    <name evidence="2" type="ORF">N44_00927</name>
</gene>
<evidence type="ECO:0000313" key="3">
    <source>
        <dbReference type="Proteomes" id="UP000030321"/>
    </source>
</evidence>
<sequence>MNFDRDRLRQELNLFAILGAFITNIFANIFPLNGENIGAISNTVFQDVLIIPANYAFAIWGLIYLGLISLGIYQALAFNKTEPRLRRLGYELAIASACQILWVILFQSRFFTLSLLAMLGILIPLIRLYLRLEINRFIVNRKQGLLVNAPISIYFAWITVATIVNVASVLDWIDWQRWGLTDQIWTVIILVIGAIIAILVGLNRKDRAFIGVFIWAFLAIAVKQISLPLIAVTAIILAIILTFLVFSRSFRPLSR</sequence>
<keyword evidence="1" id="KW-0812">Transmembrane</keyword>
<keyword evidence="1" id="KW-0472">Membrane</keyword>
<dbReference type="EMBL" id="BBPA01000020">
    <property type="protein sequence ID" value="GAL92369.1"/>
    <property type="molecule type" value="Genomic_DNA"/>
</dbReference>
<feature type="transmembrane region" description="Helical" evidence="1">
    <location>
        <begin position="231"/>
        <end position="250"/>
    </location>
</feature>
<dbReference type="PANTHER" id="PTHR33802">
    <property type="entry name" value="SI:CH211-161H7.5-RELATED"/>
    <property type="match status" value="1"/>
</dbReference>
<feature type="transmembrane region" description="Helical" evidence="1">
    <location>
        <begin position="184"/>
        <end position="202"/>
    </location>
</feature>
<dbReference type="AlphaFoldDB" id="A0A0A1VRZ9"/>
<dbReference type="PANTHER" id="PTHR33802:SF1">
    <property type="entry name" value="XK-RELATED PROTEIN"/>
    <property type="match status" value="1"/>
</dbReference>
<accession>A0A0A1VRZ9</accession>
<reference evidence="3" key="1">
    <citation type="journal article" date="2015" name="Genome">
        <title>Whole Genome Sequence of the Non-Microcystin-Producing Microcystis aeruginosa Strain NIES-44.</title>
        <authorList>
            <person name="Okano K."/>
            <person name="Miyata N."/>
            <person name="Ozaki Y."/>
        </authorList>
    </citation>
    <scope>NUCLEOTIDE SEQUENCE [LARGE SCALE GENOMIC DNA]</scope>
    <source>
        <strain evidence="3">NIES-44</strain>
    </source>
</reference>
<evidence type="ECO:0000313" key="2">
    <source>
        <dbReference type="EMBL" id="GAL92369.1"/>
    </source>
</evidence>
<proteinExistence type="predicted"/>
<name>A0A0A1VRZ9_MICAE</name>
<evidence type="ECO:0008006" key="4">
    <source>
        <dbReference type="Google" id="ProtNLM"/>
    </source>
</evidence>
<keyword evidence="1" id="KW-1133">Transmembrane helix</keyword>
<organism evidence="2 3">
    <name type="scientific">Microcystis aeruginosa NIES-44</name>
    <dbReference type="NCBI Taxonomy" id="449439"/>
    <lineage>
        <taxon>Bacteria</taxon>
        <taxon>Bacillati</taxon>
        <taxon>Cyanobacteriota</taxon>
        <taxon>Cyanophyceae</taxon>
        <taxon>Oscillatoriophycideae</taxon>
        <taxon>Chroococcales</taxon>
        <taxon>Microcystaceae</taxon>
        <taxon>Microcystis</taxon>
    </lineage>
</organism>
<feature type="transmembrane region" description="Helical" evidence="1">
    <location>
        <begin position="12"/>
        <end position="33"/>
    </location>
</feature>
<feature type="transmembrane region" description="Helical" evidence="1">
    <location>
        <begin position="53"/>
        <end position="76"/>
    </location>
</feature>
<dbReference type="Proteomes" id="UP000030321">
    <property type="component" value="Unassembled WGS sequence"/>
</dbReference>
<protein>
    <recommendedName>
        <fullName evidence="4">Tryptophan-rich sensory protein</fullName>
    </recommendedName>
</protein>
<feature type="transmembrane region" description="Helical" evidence="1">
    <location>
        <begin position="209"/>
        <end position="225"/>
    </location>
</feature>
<feature type="transmembrane region" description="Helical" evidence="1">
    <location>
        <begin position="111"/>
        <end position="130"/>
    </location>
</feature>
<feature type="transmembrane region" description="Helical" evidence="1">
    <location>
        <begin position="151"/>
        <end position="172"/>
    </location>
</feature>